<dbReference type="Proteomes" id="UP000017981">
    <property type="component" value="Unassembled WGS sequence"/>
</dbReference>
<keyword evidence="1 2" id="KW-0812">Transmembrane</keyword>
<sequence length="70" mass="8189">MGVADIVENSQLIIMPVALVEQNWFRWAISLILGFPLIMIILNEIIVRLRQEEKPLIATIIIFRNLVFLW</sequence>
<feature type="transmembrane region" description="Helical" evidence="1">
    <location>
        <begin position="24"/>
        <end position="47"/>
    </location>
</feature>
<keyword evidence="1" id="KW-1133">Transmembrane helix</keyword>
<organism evidence="2 3">
    <name type="scientific">Crocosphaera watsonii WH 0005</name>
    <dbReference type="NCBI Taxonomy" id="423472"/>
    <lineage>
        <taxon>Bacteria</taxon>
        <taxon>Bacillati</taxon>
        <taxon>Cyanobacteriota</taxon>
        <taxon>Cyanophyceae</taxon>
        <taxon>Oscillatoriophycideae</taxon>
        <taxon>Chroococcales</taxon>
        <taxon>Aphanothecaceae</taxon>
        <taxon>Crocosphaera</taxon>
    </lineage>
</organism>
<evidence type="ECO:0000256" key="1">
    <source>
        <dbReference type="SAM" id="Phobius"/>
    </source>
</evidence>
<name>T2IVQ4_CROWT</name>
<comment type="caution">
    <text evidence="2">The sequence shown here is derived from an EMBL/GenBank/DDBJ whole genome shotgun (WGS) entry which is preliminary data.</text>
</comment>
<evidence type="ECO:0000313" key="3">
    <source>
        <dbReference type="Proteomes" id="UP000017981"/>
    </source>
</evidence>
<dbReference type="RefSeq" id="WP_021833605.1">
    <property type="nucleotide sequence ID" value="NZ_CAQL01000881.1"/>
</dbReference>
<reference evidence="2 3" key="2">
    <citation type="submission" date="2013-09" db="EMBL/GenBank/DDBJ databases">
        <title>Whole genome comparison of six Crocosphaera watsonii strains with differing phenotypes.</title>
        <authorList>
            <person name="Bench S.R."/>
            <person name="Heller P."/>
            <person name="Frank I."/>
            <person name="Arciniega M."/>
            <person name="Shilova I.N."/>
            <person name="Zehr J.P."/>
        </authorList>
    </citation>
    <scope>NUCLEOTIDE SEQUENCE [LARGE SCALE GENOMIC DNA]</scope>
    <source>
        <strain evidence="2 3">WH 0005</strain>
    </source>
</reference>
<accession>T2IVQ4</accession>
<evidence type="ECO:0000313" key="2">
    <source>
        <dbReference type="EMBL" id="CCQ57731.1"/>
    </source>
</evidence>
<protein>
    <submittedName>
        <fullName evidence="2">Probable conserved transmembrane protein</fullName>
    </submittedName>
</protein>
<gene>
    <name evidence="2" type="ORF">CWATWH0005_5238</name>
</gene>
<keyword evidence="1" id="KW-0472">Membrane</keyword>
<dbReference type="AlphaFoldDB" id="T2IVQ4"/>
<dbReference type="EMBL" id="CAQL01000881">
    <property type="protein sequence ID" value="CCQ57731.1"/>
    <property type="molecule type" value="Genomic_DNA"/>
</dbReference>
<proteinExistence type="predicted"/>
<reference evidence="2 3" key="1">
    <citation type="submission" date="2013-01" db="EMBL/GenBank/DDBJ databases">
        <authorList>
            <person name="Bench S."/>
        </authorList>
    </citation>
    <scope>NUCLEOTIDE SEQUENCE [LARGE SCALE GENOMIC DNA]</scope>
    <source>
        <strain evidence="2 3">WH 0005</strain>
    </source>
</reference>